<name>A0A8K1VK84_9NEOP</name>
<feature type="transmembrane region" description="Helical" evidence="1">
    <location>
        <begin position="132"/>
        <end position="151"/>
    </location>
</feature>
<evidence type="ECO:0000256" key="1">
    <source>
        <dbReference type="SAM" id="Phobius"/>
    </source>
</evidence>
<dbReference type="AlphaFoldDB" id="A0A8K1VK84"/>
<keyword evidence="1" id="KW-0812">Transmembrane</keyword>
<geneLocation type="mitochondrion" evidence="2"/>
<feature type="transmembrane region" description="Helical" evidence="1">
    <location>
        <begin position="86"/>
        <end position="103"/>
    </location>
</feature>
<keyword evidence="1" id="KW-0472">Membrane</keyword>
<dbReference type="EMBL" id="MN148452">
    <property type="protein sequence ID" value="UEP15873.1"/>
    <property type="molecule type" value="Genomic_DNA"/>
</dbReference>
<sequence>MILTLINSMIMTLITMSFFLYFFTSHPMSIAVMVISQSILMASLISKKMLFSWFGFFIFIIYLGGILMLFSYIISLINSKKTLFSINKSIYTTFLIFFSLNLFKEKKSFLEIYPSKFTKLIMSTFSLSSMKLSIFLMMFLLLIMVMVVYMTEMSKGNMRKI</sequence>
<protein>
    <submittedName>
        <fullName evidence="2">NADH dehydrogenase subunit 6</fullName>
    </submittedName>
</protein>
<keyword evidence="1" id="KW-1133">Transmembrane helix</keyword>
<reference evidence="2" key="1">
    <citation type="submission" date="2019-07" db="EMBL/GenBank/DDBJ databases">
        <title>The complete mitochondrial genome of Thrips setosus.</title>
        <authorList>
            <person name="Park J."/>
            <person name="Park J."/>
            <person name="Xi H."/>
            <person name="Lee G.-S."/>
            <person name="Seo B.Y."/>
        </authorList>
    </citation>
    <scope>NUCLEOTIDE SEQUENCE</scope>
</reference>
<feature type="transmembrane region" description="Helical" evidence="1">
    <location>
        <begin position="52"/>
        <end position="74"/>
    </location>
</feature>
<proteinExistence type="predicted"/>
<keyword evidence="2" id="KW-0496">Mitochondrion</keyword>
<evidence type="ECO:0000313" key="2">
    <source>
        <dbReference type="EMBL" id="UEP15873.1"/>
    </source>
</evidence>
<accession>A0A8K1VK84</accession>
<organism evidence="2">
    <name type="scientific">Thrips setosus</name>
    <dbReference type="NCBI Taxonomy" id="163897"/>
    <lineage>
        <taxon>Eukaryota</taxon>
        <taxon>Metazoa</taxon>
        <taxon>Ecdysozoa</taxon>
        <taxon>Arthropoda</taxon>
        <taxon>Hexapoda</taxon>
        <taxon>Insecta</taxon>
        <taxon>Pterygota</taxon>
        <taxon>Neoptera</taxon>
        <taxon>Paraneoptera</taxon>
        <taxon>Thysanoptera</taxon>
        <taxon>Terebrantia</taxon>
        <taxon>Thripoidea</taxon>
        <taxon>Thripidae</taxon>
        <taxon>Thrips</taxon>
    </lineage>
</organism>
<gene>
    <name evidence="2" type="primary">ND6</name>
</gene>